<feature type="binding site" evidence="14">
    <location>
        <position position="269"/>
    </location>
    <ligand>
        <name>Mg(2+)</name>
        <dbReference type="ChEBI" id="CHEBI:18420"/>
        <label>2</label>
    </ligand>
</feature>
<proteinExistence type="inferred from homology"/>
<comment type="function">
    <text evidence="12">Cell wall formation.</text>
</comment>
<dbReference type="PROSITE" id="PS50975">
    <property type="entry name" value="ATP_GRASP"/>
    <property type="match status" value="1"/>
</dbReference>
<evidence type="ECO:0000313" key="18">
    <source>
        <dbReference type="Proteomes" id="UP000184447"/>
    </source>
</evidence>
<keyword evidence="3 12" id="KW-0963">Cytoplasm</keyword>
<comment type="similarity">
    <text evidence="2 12">Belongs to the D-alanine--D-alanine ligase family.</text>
</comment>
<dbReference type="NCBIfam" id="TIGR01205">
    <property type="entry name" value="D_ala_D_alaTIGR"/>
    <property type="match status" value="1"/>
</dbReference>
<evidence type="ECO:0000256" key="4">
    <source>
        <dbReference type="ARBA" id="ARBA00022598"/>
    </source>
</evidence>
<keyword evidence="11 12" id="KW-0961">Cell wall biogenesis/degradation</keyword>
<dbReference type="HAMAP" id="MF_00047">
    <property type="entry name" value="Dala_Dala_lig"/>
    <property type="match status" value="1"/>
</dbReference>
<dbReference type="NCBIfam" id="NF002378">
    <property type="entry name" value="PRK01372.1"/>
    <property type="match status" value="1"/>
</dbReference>
<keyword evidence="6 15" id="KW-0547">Nucleotide-binding</keyword>
<dbReference type="SUPFAM" id="SSF56059">
    <property type="entry name" value="Glutathione synthetase ATP-binding domain-like"/>
    <property type="match status" value="1"/>
</dbReference>
<comment type="pathway">
    <text evidence="12">Cell wall biogenesis; peptidoglycan biosynthesis.</text>
</comment>
<dbReference type="PROSITE" id="PS00844">
    <property type="entry name" value="DALA_DALA_LIGASE_2"/>
    <property type="match status" value="1"/>
</dbReference>
<keyword evidence="10 12" id="KW-0573">Peptidoglycan synthesis</keyword>
<feature type="domain" description="ATP-grasp" evidence="16">
    <location>
        <begin position="99"/>
        <end position="302"/>
    </location>
</feature>
<reference evidence="17 18" key="1">
    <citation type="submission" date="2016-11" db="EMBL/GenBank/DDBJ databases">
        <authorList>
            <person name="Jaros S."/>
            <person name="Januszkiewicz K."/>
            <person name="Wedrychowicz H."/>
        </authorList>
    </citation>
    <scope>NUCLEOTIDE SEQUENCE [LARGE SCALE GENOMIC DNA]</scope>
    <source>
        <strain evidence="17 18">DSM 8605</strain>
    </source>
</reference>
<keyword evidence="14" id="KW-0464">Manganese</keyword>
<evidence type="ECO:0000256" key="12">
    <source>
        <dbReference type="HAMAP-Rule" id="MF_00047"/>
    </source>
</evidence>
<evidence type="ECO:0000256" key="3">
    <source>
        <dbReference type="ARBA" id="ARBA00022490"/>
    </source>
</evidence>
<keyword evidence="18" id="KW-1185">Reference proteome</keyword>
<dbReference type="OrthoDB" id="9813261at2"/>
<dbReference type="InterPro" id="IPR013815">
    <property type="entry name" value="ATP_grasp_subdomain_1"/>
</dbReference>
<dbReference type="PANTHER" id="PTHR23132:SF23">
    <property type="entry name" value="D-ALANINE--D-ALANINE LIGASE B"/>
    <property type="match status" value="1"/>
</dbReference>
<dbReference type="PROSITE" id="PS00843">
    <property type="entry name" value="DALA_DALA_LIGASE_1"/>
    <property type="match status" value="1"/>
</dbReference>
<dbReference type="PANTHER" id="PTHR23132">
    <property type="entry name" value="D-ALANINE--D-ALANINE LIGASE"/>
    <property type="match status" value="1"/>
</dbReference>
<dbReference type="InterPro" id="IPR011761">
    <property type="entry name" value="ATP-grasp"/>
</dbReference>
<evidence type="ECO:0000256" key="2">
    <source>
        <dbReference type="ARBA" id="ARBA00010871"/>
    </source>
</evidence>
<feature type="active site" evidence="13">
    <location>
        <position position="280"/>
    </location>
</feature>
<comment type="subcellular location">
    <subcellularLocation>
        <location evidence="1 12">Cytoplasm</location>
    </subcellularLocation>
</comment>
<dbReference type="EMBL" id="FQXM01000017">
    <property type="protein sequence ID" value="SHH87111.1"/>
    <property type="molecule type" value="Genomic_DNA"/>
</dbReference>
<evidence type="ECO:0000256" key="7">
    <source>
        <dbReference type="ARBA" id="ARBA00022840"/>
    </source>
</evidence>
<evidence type="ECO:0000256" key="9">
    <source>
        <dbReference type="ARBA" id="ARBA00022960"/>
    </source>
</evidence>
<dbReference type="InterPro" id="IPR000291">
    <property type="entry name" value="D-Ala_lig_Van_CS"/>
</dbReference>
<feature type="binding site" evidence="14">
    <location>
        <position position="269"/>
    </location>
    <ligand>
        <name>Mg(2+)</name>
        <dbReference type="ChEBI" id="CHEBI:18420"/>
        <label>1</label>
    </ligand>
</feature>
<feature type="active site" evidence="13">
    <location>
        <position position="13"/>
    </location>
</feature>
<name>A0A1M5WHX9_9CLOT</name>
<keyword evidence="5 14" id="KW-0479">Metal-binding</keyword>
<dbReference type="GO" id="GO:0008716">
    <property type="term" value="F:D-alanine-D-alanine ligase activity"/>
    <property type="evidence" value="ECO:0007669"/>
    <property type="project" value="UniProtKB-UniRule"/>
</dbReference>
<dbReference type="GO" id="GO:0008360">
    <property type="term" value="P:regulation of cell shape"/>
    <property type="evidence" value="ECO:0007669"/>
    <property type="project" value="UniProtKB-KW"/>
</dbReference>
<evidence type="ECO:0000256" key="6">
    <source>
        <dbReference type="ARBA" id="ARBA00022741"/>
    </source>
</evidence>
<dbReference type="Gene3D" id="3.30.1490.20">
    <property type="entry name" value="ATP-grasp fold, A domain"/>
    <property type="match status" value="1"/>
</dbReference>
<evidence type="ECO:0000256" key="1">
    <source>
        <dbReference type="ARBA" id="ARBA00004496"/>
    </source>
</evidence>
<dbReference type="GO" id="GO:0071555">
    <property type="term" value="P:cell wall organization"/>
    <property type="evidence" value="ECO:0007669"/>
    <property type="project" value="UniProtKB-KW"/>
</dbReference>
<dbReference type="Pfam" id="PF07478">
    <property type="entry name" value="Dala_Dala_lig_C"/>
    <property type="match status" value="1"/>
</dbReference>
<dbReference type="InterPro" id="IPR011095">
    <property type="entry name" value="Dala_Dala_lig_C"/>
</dbReference>
<organism evidence="17 18">
    <name type="scientific">Clostridium grantii DSM 8605</name>
    <dbReference type="NCBI Taxonomy" id="1121316"/>
    <lineage>
        <taxon>Bacteria</taxon>
        <taxon>Bacillati</taxon>
        <taxon>Bacillota</taxon>
        <taxon>Clostridia</taxon>
        <taxon>Eubacteriales</taxon>
        <taxon>Clostridiaceae</taxon>
        <taxon>Clostridium</taxon>
    </lineage>
</organism>
<dbReference type="InterPro" id="IPR011127">
    <property type="entry name" value="Dala_Dala_lig_N"/>
</dbReference>
<dbReference type="GO" id="GO:0009252">
    <property type="term" value="P:peptidoglycan biosynthetic process"/>
    <property type="evidence" value="ECO:0007669"/>
    <property type="project" value="UniProtKB-UniRule"/>
</dbReference>
<dbReference type="STRING" id="1121316.SAMN02745207_02928"/>
<dbReference type="SUPFAM" id="SSF52440">
    <property type="entry name" value="PreATP-grasp domain"/>
    <property type="match status" value="1"/>
</dbReference>
<dbReference type="GO" id="GO:0005737">
    <property type="term" value="C:cytoplasm"/>
    <property type="evidence" value="ECO:0007669"/>
    <property type="project" value="UniProtKB-SubCell"/>
</dbReference>
<dbReference type="GO" id="GO:0046872">
    <property type="term" value="F:metal ion binding"/>
    <property type="evidence" value="ECO:0007669"/>
    <property type="project" value="UniProtKB-KW"/>
</dbReference>
<evidence type="ECO:0000256" key="14">
    <source>
        <dbReference type="PIRSR" id="PIRSR039102-3"/>
    </source>
</evidence>
<keyword evidence="9 12" id="KW-0133">Cell shape</keyword>
<dbReference type="Pfam" id="PF01820">
    <property type="entry name" value="Dala_Dala_lig_N"/>
    <property type="match status" value="2"/>
</dbReference>
<keyword evidence="4 12" id="KW-0436">Ligase</keyword>
<feature type="active site" evidence="13">
    <location>
        <position position="151"/>
    </location>
</feature>
<dbReference type="GO" id="GO:0005524">
    <property type="term" value="F:ATP binding"/>
    <property type="evidence" value="ECO:0007669"/>
    <property type="project" value="UniProtKB-UniRule"/>
</dbReference>
<evidence type="ECO:0000256" key="11">
    <source>
        <dbReference type="ARBA" id="ARBA00023316"/>
    </source>
</evidence>
<evidence type="ECO:0000256" key="15">
    <source>
        <dbReference type="PROSITE-ProRule" id="PRU00409"/>
    </source>
</evidence>
<dbReference type="Gene3D" id="3.40.50.20">
    <property type="match status" value="1"/>
</dbReference>
<dbReference type="UniPathway" id="UPA00219"/>
<dbReference type="RefSeq" id="WP_073339153.1">
    <property type="nucleotide sequence ID" value="NZ_FQXM01000017.1"/>
</dbReference>
<accession>A0A1M5WHX9</accession>
<feature type="binding site" evidence="14">
    <location>
        <position position="257"/>
    </location>
    <ligand>
        <name>Mg(2+)</name>
        <dbReference type="ChEBI" id="CHEBI:18420"/>
        <label>1</label>
    </ligand>
</feature>
<dbReference type="EC" id="6.3.2.4" evidence="12"/>
<comment type="cofactor">
    <cofactor evidence="14">
        <name>Mg(2+)</name>
        <dbReference type="ChEBI" id="CHEBI:18420"/>
    </cofactor>
    <cofactor evidence="14">
        <name>Mn(2+)</name>
        <dbReference type="ChEBI" id="CHEBI:29035"/>
    </cofactor>
    <text evidence="14">Binds 2 magnesium or manganese ions per subunit.</text>
</comment>
<keyword evidence="7 15" id="KW-0067">ATP-binding</keyword>
<evidence type="ECO:0000256" key="8">
    <source>
        <dbReference type="ARBA" id="ARBA00022842"/>
    </source>
</evidence>
<dbReference type="InterPro" id="IPR005905">
    <property type="entry name" value="D_ala_D_ala"/>
</dbReference>
<evidence type="ECO:0000259" key="16">
    <source>
        <dbReference type="PROSITE" id="PS50975"/>
    </source>
</evidence>
<dbReference type="AlphaFoldDB" id="A0A1M5WHX9"/>
<feature type="binding site" evidence="14">
    <location>
        <position position="271"/>
    </location>
    <ligand>
        <name>Mg(2+)</name>
        <dbReference type="ChEBI" id="CHEBI:18420"/>
        <label>2</label>
    </ligand>
</feature>
<evidence type="ECO:0000256" key="5">
    <source>
        <dbReference type="ARBA" id="ARBA00022723"/>
    </source>
</evidence>
<sequence>MQIGVIMGGDSTERDISLMTGNEIIKNLDEEKYEVFPIPINTRFQLIDQIRDLSFAFIALHGEFGEDGRIQSLLETMHVPYTGCGVLTSALCMNKIMSKRIFKSSCIKTPKWISINLENYKSYTSKETFIKDIPIKKLGYPLVVKPSNGGSSIGVFIAKNENELFHSIKLCFELDKEVLIEEFVQGEEITVSMLNKEVLPIISIKPKANFFNFHSKYNKDGAEEKIINLPNDLNDKVTKISKTCWEQFGLQVYARIDMIISREQVYVLEINTLPGMTENSLIPKSANAYGLTYSELLDKIIEYSLLINR</sequence>
<dbReference type="Proteomes" id="UP000184447">
    <property type="component" value="Unassembled WGS sequence"/>
</dbReference>
<evidence type="ECO:0000256" key="13">
    <source>
        <dbReference type="PIRSR" id="PIRSR039102-1"/>
    </source>
</evidence>
<evidence type="ECO:0000313" key="17">
    <source>
        <dbReference type="EMBL" id="SHH87111.1"/>
    </source>
</evidence>
<evidence type="ECO:0000256" key="10">
    <source>
        <dbReference type="ARBA" id="ARBA00022984"/>
    </source>
</evidence>
<dbReference type="Gene3D" id="3.30.470.20">
    <property type="entry name" value="ATP-grasp fold, B domain"/>
    <property type="match status" value="1"/>
</dbReference>
<dbReference type="PIRSF" id="PIRSF039102">
    <property type="entry name" value="Ddl/VanB"/>
    <property type="match status" value="1"/>
</dbReference>
<protein>
    <recommendedName>
        <fullName evidence="12">D-alanine--D-alanine ligase</fullName>
        <ecNumber evidence="12">6.3.2.4</ecNumber>
    </recommendedName>
    <alternativeName>
        <fullName evidence="12">D-Ala-D-Ala ligase</fullName>
    </alternativeName>
    <alternativeName>
        <fullName evidence="12">D-alanylalanine synthetase</fullName>
    </alternativeName>
</protein>
<gene>
    <name evidence="12" type="primary">ddl</name>
    <name evidence="17" type="ORF">SAMN02745207_02928</name>
</gene>
<comment type="catalytic activity">
    <reaction evidence="12">
        <text>2 D-alanine + ATP = D-alanyl-D-alanine + ADP + phosphate + H(+)</text>
        <dbReference type="Rhea" id="RHEA:11224"/>
        <dbReference type="ChEBI" id="CHEBI:15378"/>
        <dbReference type="ChEBI" id="CHEBI:30616"/>
        <dbReference type="ChEBI" id="CHEBI:43474"/>
        <dbReference type="ChEBI" id="CHEBI:57416"/>
        <dbReference type="ChEBI" id="CHEBI:57822"/>
        <dbReference type="ChEBI" id="CHEBI:456216"/>
        <dbReference type="EC" id="6.3.2.4"/>
    </reaction>
</comment>
<keyword evidence="8 14" id="KW-0460">Magnesium</keyword>
<dbReference type="InterPro" id="IPR016185">
    <property type="entry name" value="PreATP-grasp_dom_sf"/>
</dbReference>